<dbReference type="Pfam" id="PF00293">
    <property type="entry name" value="NUDIX"/>
    <property type="match status" value="1"/>
</dbReference>
<dbReference type="EMBL" id="FNGF01000011">
    <property type="protein sequence ID" value="SDL81955.1"/>
    <property type="molecule type" value="Genomic_DNA"/>
</dbReference>
<dbReference type="InterPro" id="IPR020476">
    <property type="entry name" value="Nudix_hydrolase"/>
</dbReference>
<evidence type="ECO:0000313" key="5">
    <source>
        <dbReference type="EMBL" id="SDL81955.1"/>
    </source>
</evidence>
<evidence type="ECO:0000256" key="1">
    <source>
        <dbReference type="ARBA" id="ARBA00001946"/>
    </source>
</evidence>
<dbReference type="PANTHER" id="PTHR43046:SF12">
    <property type="entry name" value="GDP-MANNOSE MANNOSYL HYDROLASE"/>
    <property type="match status" value="1"/>
</dbReference>
<organism evidence="5 6">
    <name type="scientific">Glycomyces sambucus</name>
    <dbReference type="NCBI Taxonomy" id="380244"/>
    <lineage>
        <taxon>Bacteria</taxon>
        <taxon>Bacillati</taxon>
        <taxon>Actinomycetota</taxon>
        <taxon>Actinomycetes</taxon>
        <taxon>Glycomycetales</taxon>
        <taxon>Glycomycetaceae</taxon>
        <taxon>Glycomyces</taxon>
    </lineage>
</organism>
<dbReference type="PROSITE" id="PS51462">
    <property type="entry name" value="NUDIX"/>
    <property type="match status" value="1"/>
</dbReference>
<comment type="cofactor">
    <cofactor evidence="1">
        <name>Mg(2+)</name>
        <dbReference type="ChEBI" id="CHEBI:18420"/>
    </cofactor>
</comment>
<dbReference type="InterPro" id="IPR015797">
    <property type="entry name" value="NUDIX_hydrolase-like_dom_sf"/>
</dbReference>
<dbReference type="Proteomes" id="UP000198662">
    <property type="component" value="Unassembled WGS sequence"/>
</dbReference>
<dbReference type="PRINTS" id="PR00502">
    <property type="entry name" value="NUDIXFAMILY"/>
</dbReference>
<proteinExistence type="predicted"/>
<evidence type="ECO:0000256" key="3">
    <source>
        <dbReference type="ARBA" id="ARBA00022842"/>
    </source>
</evidence>
<keyword evidence="6" id="KW-1185">Reference proteome</keyword>
<name>A0A1G9N7X6_9ACTN</name>
<dbReference type="Gene3D" id="3.90.79.10">
    <property type="entry name" value="Nucleoside Triphosphate Pyrophosphohydrolase"/>
    <property type="match status" value="1"/>
</dbReference>
<dbReference type="SUPFAM" id="SSF55811">
    <property type="entry name" value="Nudix"/>
    <property type="match status" value="1"/>
</dbReference>
<protein>
    <submittedName>
        <fullName evidence="5">NUDIX domain-containing protein</fullName>
    </submittedName>
</protein>
<sequence length="173" mass="18975">MSIESETGGEFRTSARLVLLAPDDTVLHVGGNRCREGVERWFTPGGGVEDGESLAAAAARELHEETALTVDPAALAGPVGFGIYACFVRGGRLLVQKNWYFFLRVERFAPRMLVETGYEKDLVFKWLPIEECGSTDGMLEPDRLVALVKRLRDGDRPAAPVDLGGSYGPWFVD</sequence>
<dbReference type="AlphaFoldDB" id="A0A1G9N7X6"/>
<gene>
    <name evidence="5" type="ORF">SAMN05216298_0139</name>
</gene>
<dbReference type="OrthoDB" id="9804442at2"/>
<keyword evidence="3" id="KW-0460">Magnesium</keyword>
<dbReference type="RefSeq" id="WP_091054453.1">
    <property type="nucleotide sequence ID" value="NZ_FNGF01000011.1"/>
</dbReference>
<accession>A0A1G9N7X6</accession>
<dbReference type="InterPro" id="IPR000086">
    <property type="entry name" value="NUDIX_hydrolase_dom"/>
</dbReference>
<keyword evidence="2" id="KW-0378">Hydrolase</keyword>
<dbReference type="STRING" id="380244.SAMN05216298_0139"/>
<evidence type="ECO:0000313" key="6">
    <source>
        <dbReference type="Proteomes" id="UP000198662"/>
    </source>
</evidence>
<feature type="domain" description="Nudix hydrolase" evidence="4">
    <location>
        <begin position="10"/>
        <end position="151"/>
    </location>
</feature>
<dbReference type="PANTHER" id="PTHR43046">
    <property type="entry name" value="GDP-MANNOSE MANNOSYL HYDROLASE"/>
    <property type="match status" value="1"/>
</dbReference>
<dbReference type="GO" id="GO:0016787">
    <property type="term" value="F:hydrolase activity"/>
    <property type="evidence" value="ECO:0007669"/>
    <property type="project" value="UniProtKB-KW"/>
</dbReference>
<evidence type="ECO:0000259" key="4">
    <source>
        <dbReference type="PROSITE" id="PS51462"/>
    </source>
</evidence>
<reference evidence="6" key="1">
    <citation type="submission" date="2016-10" db="EMBL/GenBank/DDBJ databases">
        <authorList>
            <person name="Varghese N."/>
            <person name="Submissions S."/>
        </authorList>
    </citation>
    <scope>NUCLEOTIDE SEQUENCE [LARGE SCALE GENOMIC DNA]</scope>
    <source>
        <strain evidence="6">CGMCC 4.3147</strain>
    </source>
</reference>
<evidence type="ECO:0000256" key="2">
    <source>
        <dbReference type="ARBA" id="ARBA00022801"/>
    </source>
</evidence>